<dbReference type="PRINTS" id="PR00598">
    <property type="entry name" value="HTHMARR"/>
</dbReference>
<sequence length="149" mass="17155">MLNLPRFLPYRLTKLSGFISRNLGNIYSERFNLTIPEWRIIALLGSEEGLTAQAIGIQASLDKVRMSRAVDRLVKSGRITKQAHKTDRRSSLLYLTESGREVLEKIVPLAQQYEDRLLKDFNAEEIELLDSFLNRLDSKAESLQEDKIF</sequence>
<reference evidence="5" key="1">
    <citation type="submission" date="2022-06" db="EMBL/GenBank/DDBJ databases">
        <title>Sneathiella actinostolidae sp. nov., isolated from a sea anemonein the Western Pacific Ocean.</title>
        <authorList>
            <person name="Wei M.J."/>
        </authorList>
    </citation>
    <scope>NUCLEOTIDE SEQUENCE</scope>
    <source>
        <strain evidence="5">PHK-P5</strain>
    </source>
</reference>
<dbReference type="PANTHER" id="PTHR35790:SF4">
    <property type="entry name" value="HTH-TYPE TRANSCRIPTIONAL REGULATOR PCHR"/>
    <property type="match status" value="1"/>
</dbReference>
<accession>A0ABY4VX23</accession>
<dbReference type="InterPro" id="IPR036390">
    <property type="entry name" value="WH_DNA-bd_sf"/>
</dbReference>
<dbReference type="InterPro" id="IPR052067">
    <property type="entry name" value="Metal_resp_HTH_trans_reg"/>
</dbReference>
<dbReference type="Gene3D" id="1.10.10.10">
    <property type="entry name" value="Winged helix-like DNA-binding domain superfamily/Winged helix DNA-binding domain"/>
    <property type="match status" value="1"/>
</dbReference>
<evidence type="ECO:0000313" key="5">
    <source>
        <dbReference type="EMBL" id="USG59487.1"/>
    </source>
</evidence>
<evidence type="ECO:0000256" key="1">
    <source>
        <dbReference type="ARBA" id="ARBA00023015"/>
    </source>
</evidence>
<keyword evidence="1" id="KW-0805">Transcription regulation</keyword>
<dbReference type="InterPro" id="IPR036388">
    <property type="entry name" value="WH-like_DNA-bd_sf"/>
</dbReference>
<evidence type="ECO:0000256" key="2">
    <source>
        <dbReference type="ARBA" id="ARBA00023125"/>
    </source>
</evidence>
<keyword evidence="6" id="KW-1185">Reference proteome</keyword>
<name>A0ABY4VX23_9PROT</name>
<dbReference type="SMART" id="SM00347">
    <property type="entry name" value="HTH_MARR"/>
    <property type="match status" value="1"/>
</dbReference>
<dbReference type="RefSeq" id="WP_251932208.1">
    <property type="nucleotide sequence ID" value="NZ_CP098747.1"/>
</dbReference>
<dbReference type="EMBL" id="CP098747">
    <property type="protein sequence ID" value="USG59487.1"/>
    <property type="molecule type" value="Genomic_DNA"/>
</dbReference>
<protein>
    <submittedName>
        <fullName evidence="5">MarR family transcriptional regulator</fullName>
    </submittedName>
</protein>
<evidence type="ECO:0000313" key="6">
    <source>
        <dbReference type="Proteomes" id="UP001056291"/>
    </source>
</evidence>
<organism evidence="5 6">
    <name type="scientific">Sneathiella marina</name>
    <dbReference type="NCBI Taxonomy" id="2950108"/>
    <lineage>
        <taxon>Bacteria</taxon>
        <taxon>Pseudomonadati</taxon>
        <taxon>Pseudomonadota</taxon>
        <taxon>Alphaproteobacteria</taxon>
        <taxon>Sneathiellales</taxon>
        <taxon>Sneathiellaceae</taxon>
        <taxon>Sneathiella</taxon>
    </lineage>
</organism>
<dbReference type="InterPro" id="IPR000835">
    <property type="entry name" value="HTH_MarR-typ"/>
</dbReference>
<keyword evidence="2" id="KW-0238">DNA-binding</keyword>
<gene>
    <name evidence="5" type="ORF">NBZ79_09825</name>
</gene>
<proteinExistence type="predicted"/>
<dbReference type="Proteomes" id="UP001056291">
    <property type="component" value="Chromosome"/>
</dbReference>
<dbReference type="PANTHER" id="PTHR35790">
    <property type="entry name" value="HTH-TYPE TRANSCRIPTIONAL REGULATOR PCHR"/>
    <property type="match status" value="1"/>
</dbReference>
<dbReference type="Pfam" id="PF01047">
    <property type="entry name" value="MarR"/>
    <property type="match status" value="1"/>
</dbReference>
<keyword evidence="3" id="KW-0804">Transcription</keyword>
<dbReference type="PROSITE" id="PS50995">
    <property type="entry name" value="HTH_MARR_2"/>
    <property type="match status" value="1"/>
</dbReference>
<evidence type="ECO:0000256" key="3">
    <source>
        <dbReference type="ARBA" id="ARBA00023163"/>
    </source>
</evidence>
<evidence type="ECO:0000259" key="4">
    <source>
        <dbReference type="PROSITE" id="PS50995"/>
    </source>
</evidence>
<dbReference type="SUPFAM" id="SSF46785">
    <property type="entry name" value="Winged helix' DNA-binding domain"/>
    <property type="match status" value="1"/>
</dbReference>
<feature type="domain" description="HTH marR-type" evidence="4">
    <location>
        <begin position="1"/>
        <end position="138"/>
    </location>
</feature>